<feature type="transmembrane region" description="Helical" evidence="6">
    <location>
        <begin position="235"/>
        <end position="256"/>
    </location>
</feature>
<name>A0A419V8U5_9BACL</name>
<accession>A0A419V8U5</accession>
<comment type="caution">
    <text evidence="7">The sequence shown here is derived from an EMBL/GenBank/DDBJ whole genome shotgun (WGS) entry which is preliminary data.</text>
</comment>
<comment type="similarity">
    <text evidence="2 6">Belongs to the 4-toluene sulfonate uptake permease (TSUP) (TC 2.A.102) family.</text>
</comment>
<feature type="transmembrane region" description="Helical" evidence="6">
    <location>
        <begin position="208"/>
        <end position="228"/>
    </location>
</feature>
<evidence type="ECO:0000313" key="8">
    <source>
        <dbReference type="Proteomes" id="UP000285120"/>
    </source>
</evidence>
<protein>
    <recommendedName>
        <fullName evidence="6">Probable membrane transporter protein</fullName>
    </recommendedName>
</protein>
<feature type="transmembrane region" description="Helical" evidence="6">
    <location>
        <begin position="34"/>
        <end position="54"/>
    </location>
</feature>
<comment type="subcellular location">
    <subcellularLocation>
        <location evidence="6">Cell membrane</location>
        <topology evidence="6">Multi-pass membrane protein</topology>
    </subcellularLocation>
    <subcellularLocation>
        <location evidence="1">Membrane</location>
        <topology evidence="1">Multi-pass membrane protein</topology>
    </subcellularLocation>
</comment>
<feature type="transmembrane region" description="Helical" evidence="6">
    <location>
        <begin position="262"/>
        <end position="282"/>
    </location>
</feature>
<dbReference type="Pfam" id="PF01925">
    <property type="entry name" value="TauE"/>
    <property type="match status" value="1"/>
</dbReference>
<feature type="transmembrane region" description="Helical" evidence="6">
    <location>
        <begin position="100"/>
        <end position="121"/>
    </location>
</feature>
<sequence>MAVRKLIIFSIVGFLAQLIDGALGMSYGATSTTLLLTFGMAPAIVSATVHLSEIATTAASGASHLYFKNVDKEMLFKLILPGVGGAFAGAALLSSIPGDVIKPFISIFLLSLGVYIMYRFLFKMNKAVTVKPGRNKTVFLLPLGAVAGFFDAVGGGGWGPINTPVLLSQRGLTPRKIIGTVDTSEFFIAVSASVGFLIFLGWSQLNWALIGAFVIGGVIAAPIAAYLVRIVPAHLLGVLVGGFIILTNARTLLSTIHVPEEWSVVIHLAILAFWAGAIVVTVKKAGSGSQGEPKTA</sequence>
<dbReference type="InterPro" id="IPR051598">
    <property type="entry name" value="TSUP/Inactive_protease-like"/>
</dbReference>
<keyword evidence="5 6" id="KW-0472">Membrane</keyword>
<dbReference type="Proteomes" id="UP000285120">
    <property type="component" value="Unassembled WGS sequence"/>
</dbReference>
<keyword evidence="3 6" id="KW-0812">Transmembrane</keyword>
<evidence type="ECO:0000256" key="4">
    <source>
        <dbReference type="ARBA" id="ARBA00022989"/>
    </source>
</evidence>
<dbReference type="GO" id="GO:0005886">
    <property type="term" value="C:plasma membrane"/>
    <property type="evidence" value="ECO:0007669"/>
    <property type="project" value="UniProtKB-SubCell"/>
</dbReference>
<dbReference type="PANTHER" id="PTHR43701">
    <property type="entry name" value="MEMBRANE TRANSPORTER PROTEIN MJ0441-RELATED"/>
    <property type="match status" value="1"/>
</dbReference>
<gene>
    <name evidence="7" type="ORF">ATL39_0674</name>
</gene>
<feature type="transmembrane region" description="Helical" evidence="6">
    <location>
        <begin position="75"/>
        <end position="94"/>
    </location>
</feature>
<reference evidence="7 8" key="1">
    <citation type="submission" date="2018-09" db="EMBL/GenBank/DDBJ databases">
        <title>Genomic Encyclopedia of Archaeal and Bacterial Type Strains, Phase II (KMG-II): from individual species to whole genera.</title>
        <authorList>
            <person name="Goeker M."/>
        </authorList>
    </citation>
    <scope>NUCLEOTIDE SEQUENCE [LARGE SCALE GENOMIC DNA]</scope>
    <source>
        <strain evidence="7 8">DSM 17008</strain>
    </source>
</reference>
<dbReference type="EMBL" id="RAPK01000006">
    <property type="protein sequence ID" value="RKD76457.1"/>
    <property type="molecule type" value="Genomic_DNA"/>
</dbReference>
<evidence type="ECO:0000256" key="1">
    <source>
        <dbReference type="ARBA" id="ARBA00004141"/>
    </source>
</evidence>
<evidence type="ECO:0000256" key="3">
    <source>
        <dbReference type="ARBA" id="ARBA00022692"/>
    </source>
</evidence>
<evidence type="ECO:0000256" key="2">
    <source>
        <dbReference type="ARBA" id="ARBA00009142"/>
    </source>
</evidence>
<dbReference type="PANTHER" id="PTHR43701:SF12">
    <property type="entry name" value="MEMBRANE TRANSPORTER PROTEIN YTNM-RELATED"/>
    <property type="match status" value="1"/>
</dbReference>
<dbReference type="AlphaFoldDB" id="A0A419V8U5"/>
<organism evidence="7 8">
    <name type="scientific">Sinobaca qinghaiensis</name>
    <dbReference type="NCBI Taxonomy" id="342944"/>
    <lineage>
        <taxon>Bacteria</taxon>
        <taxon>Bacillati</taxon>
        <taxon>Bacillota</taxon>
        <taxon>Bacilli</taxon>
        <taxon>Bacillales</taxon>
        <taxon>Sporolactobacillaceae</taxon>
        <taxon>Sinobaca</taxon>
    </lineage>
</organism>
<evidence type="ECO:0000256" key="6">
    <source>
        <dbReference type="RuleBase" id="RU363041"/>
    </source>
</evidence>
<keyword evidence="4 6" id="KW-1133">Transmembrane helix</keyword>
<keyword evidence="6" id="KW-1003">Cell membrane</keyword>
<keyword evidence="8" id="KW-1185">Reference proteome</keyword>
<proteinExistence type="inferred from homology"/>
<dbReference type="InterPro" id="IPR002781">
    <property type="entry name" value="TM_pro_TauE-like"/>
</dbReference>
<evidence type="ECO:0000256" key="5">
    <source>
        <dbReference type="ARBA" id="ARBA00023136"/>
    </source>
</evidence>
<evidence type="ECO:0000313" key="7">
    <source>
        <dbReference type="EMBL" id="RKD76457.1"/>
    </source>
</evidence>